<keyword evidence="2" id="KW-1185">Reference proteome</keyword>
<dbReference type="PATRIC" id="fig|443610.3.peg.2063"/>
<comment type="caution">
    <text evidence="1">The sequence shown here is derived from an EMBL/GenBank/DDBJ whole genome shotgun (WGS) entry which is preliminary data.</text>
</comment>
<evidence type="ECO:0000313" key="1">
    <source>
        <dbReference type="EMBL" id="KKB08435.1"/>
    </source>
</evidence>
<name>A0A0F5FIM9_9HYPH</name>
<dbReference type="Proteomes" id="UP000033632">
    <property type="component" value="Unassembled WGS sequence"/>
</dbReference>
<proteinExistence type="predicted"/>
<accession>A0A0F5FIM9</accession>
<dbReference type="AlphaFoldDB" id="A0A0F5FIM9"/>
<evidence type="ECO:0000313" key="2">
    <source>
        <dbReference type="Proteomes" id="UP000033632"/>
    </source>
</evidence>
<protein>
    <submittedName>
        <fullName evidence="1">Uncharacterized protein</fullName>
    </submittedName>
</protein>
<sequence length="148" mass="16026">MRHAETKFTTRALVRRYEAADRDGEVLGQEFATLLGHAGAPGRGGGPASTHAQRVSVAAFLSAVGRTVSRMPGRVATARVDPADATLTLADLSLAVKLARSALARFAERYRDYDEDEGDVIWLTIDDPPRARAHDFYAAEGLPSPHRQ</sequence>
<organism evidence="1 2">
    <name type="scientific">Devosia geojensis</name>
    <dbReference type="NCBI Taxonomy" id="443610"/>
    <lineage>
        <taxon>Bacteria</taxon>
        <taxon>Pseudomonadati</taxon>
        <taxon>Pseudomonadota</taxon>
        <taxon>Alphaproteobacteria</taxon>
        <taxon>Hyphomicrobiales</taxon>
        <taxon>Devosiaceae</taxon>
        <taxon>Devosia</taxon>
    </lineage>
</organism>
<reference evidence="1 2" key="1">
    <citation type="submission" date="2015-03" db="EMBL/GenBank/DDBJ databases">
        <authorList>
            <person name="Hassan Y.I."/>
            <person name="Lepp D."/>
            <person name="Li X.-Z."/>
            <person name="Zhou T."/>
        </authorList>
    </citation>
    <scope>NUCLEOTIDE SEQUENCE [LARGE SCALE GENOMIC DNA]</scope>
    <source>
        <strain evidence="1 2">BD-c194</strain>
    </source>
</reference>
<gene>
    <name evidence="1" type="ORF">VE25_18775</name>
</gene>
<dbReference type="RefSeq" id="WP_046110203.1">
    <property type="nucleotide sequence ID" value="NZ_JZEX01000162.1"/>
</dbReference>
<dbReference type="EMBL" id="JZEX01000162">
    <property type="protein sequence ID" value="KKB08435.1"/>
    <property type="molecule type" value="Genomic_DNA"/>
</dbReference>